<gene>
    <name evidence="1" type="ORF">T265_07860</name>
</gene>
<dbReference type="AlphaFoldDB" id="A0A074ZM94"/>
<dbReference type="GeneID" id="20322039"/>
<accession>A0A074ZM94</accession>
<evidence type="ECO:0000313" key="2">
    <source>
        <dbReference type="Proteomes" id="UP000054324"/>
    </source>
</evidence>
<dbReference type="OrthoDB" id="8063258at2759"/>
<keyword evidence="2" id="KW-1185">Reference proteome</keyword>
<organism evidence="1 2">
    <name type="scientific">Opisthorchis viverrini</name>
    <name type="common">Southeast Asian liver fluke</name>
    <dbReference type="NCBI Taxonomy" id="6198"/>
    <lineage>
        <taxon>Eukaryota</taxon>
        <taxon>Metazoa</taxon>
        <taxon>Spiralia</taxon>
        <taxon>Lophotrochozoa</taxon>
        <taxon>Platyhelminthes</taxon>
        <taxon>Trematoda</taxon>
        <taxon>Digenea</taxon>
        <taxon>Opisthorchiida</taxon>
        <taxon>Opisthorchiata</taxon>
        <taxon>Opisthorchiidae</taxon>
        <taxon>Opisthorchis</taxon>
    </lineage>
</organism>
<proteinExistence type="predicted"/>
<dbReference type="CTD" id="20322039"/>
<evidence type="ECO:0000313" key="1">
    <source>
        <dbReference type="EMBL" id="KER24495.1"/>
    </source>
</evidence>
<dbReference type="KEGG" id="ovi:T265_07860"/>
<protein>
    <submittedName>
        <fullName evidence="1">Uncharacterized protein</fullName>
    </submittedName>
</protein>
<sequence length="245" mass="27805">MRNSAKNKRQAKLYSSLEMEKNFGEETWLSGGANLLNGRSVIQTEPDHFDCFCLDIGNLTASQSPCFLRVAWQLDTERILQLNVHGLSLNKKGRVYQATVRAALLYGCETWPIRAADLRRLQGARWLEWLESEFTDRKVRGSNPTSASRLPLSRFGQPGSIPAFVLSSVAWQLGTKRVLQLNDINGVSPLDNIPNPRHEMPQWLDHEFTDPKVSGLNLDFYCLNFANLAVFRPSWFILVAWQLGI</sequence>
<name>A0A074ZM94_OPIVI</name>
<dbReference type="EMBL" id="KL596808">
    <property type="protein sequence ID" value="KER24495.1"/>
    <property type="molecule type" value="Genomic_DNA"/>
</dbReference>
<dbReference type="RefSeq" id="XP_009171764.1">
    <property type="nucleotide sequence ID" value="XM_009173500.1"/>
</dbReference>
<reference evidence="1 2" key="1">
    <citation type="submission" date="2013-11" db="EMBL/GenBank/DDBJ databases">
        <title>Opisthorchis viverrini - life in the bile duct.</title>
        <authorList>
            <person name="Young N.D."/>
            <person name="Nagarajan N."/>
            <person name="Lin S.J."/>
            <person name="Korhonen P.K."/>
            <person name="Jex A.R."/>
            <person name="Hall R.S."/>
            <person name="Safavi-Hemami H."/>
            <person name="Kaewkong W."/>
            <person name="Bertrand D."/>
            <person name="Gao S."/>
            <person name="Seet Q."/>
            <person name="Wongkham S."/>
            <person name="Teh B.T."/>
            <person name="Wongkham C."/>
            <person name="Intapan P.M."/>
            <person name="Maleewong W."/>
            <person name="Yang X."/>
            <person name="Hu M."/>
            <person name="Wang Z."/>
            <person name="Hofmann A."/>
            <person name="Sternberg P.W."/>
            <person name="Tan P."/>
            <person name="Wang J."/>
            <person name="Gasser R.B."/>
        </authorList>
    </citation>
    <scope>NUCLEOTIDE SEQUENCE [LARGE SCALE GENOMIC DNA]</scope>
</reference>
<dbReference type="Proteomes" id="UP000054324">
    <property type="component" value="Unassembled WGS sequence"/>
</dbReference>